<organism evidence="1 2">
    <name type="scientific">Leptospira bandrabouensis</name>
    <dbReference type="NCBI Taxonomy" id="2484903"/>
    <lineage>
        <taxon>Bacteria</taxon>
        <taxon>Pseudomonadati</taxon>
        <taxon>Spirochaetota</taxon>
        <taxon>Spirochaetia</taxon>
        <taxon>Leptospirales</taxon>
        <taxon>Leptospiraceae</taxon>
        <taxon>Leptospira</taxon>
    </lineage>
</organism>
<dbReference type="RefSeq" id="WP_135781569.1">
    <property type="nucleotide sequence ID" value="NZ_JAIZBL010000008.1"/>
</dbReference>
<name>A0A6H3NIV8_9LEPT</name>
<dbReference type="EMBL" id="RQHU01000029">
    <property type="protein sequence ID" value="TGN10314.1"/>
    <property type="molecule type" value="Genomic_DNA"/>
</dbReference>
<evidence type="ECO:0000313" key="2">
    <source>
        <dbReference type="Proteomes" id="UP000297649"/>
    </source>
</evidence>
<dbReference type="InterPro" id="IPR026988">
    <property type="entry name" value="YaaC-like"/>
</dbReference>
<comment type="caution">
    <text evidence="1">The sequence shown here is derived from an EMBL/GenBank/DDBJ whole genome shotgun (WGS) entry which is preliminary data.</text>
</comment>
<reference evidence="1" key="1">
    <citation type="journal article" date="2019" name="PLoS Negl. Trop. Dis.">
        <title>Revisiting the worldwide diversity of Leptospira species in the environment.</title>
        <authorList>
            <person name="Vincent A.T."/>
            <person name="Schiettekatte O."/>
            <person name="Bourhy P."/>
            <person name="Veyrier F.J."/>
            <person name="Picardeau M."/>
        </authorList>
    </citation>
    <scope>NUCLEOTIDE SEQUENCE [LARGE SCALE GENOMIC DNA]</scope>
    <source>
        <strain evidence="1">201601109</strain>
    </source>
</reference>
<accession>A0A6H3NIV8</accession>
<gene>
    <name evidence="1" type="ORF">EHR08_19585</name>
</gene>
<dbReference type="Proteomes" id="UP000297649">
    <property type="component" value="Unassembled WGS sequence"/>
</dbReference>
<evidence type="ECO:0000313" key="1">
    <source>
        <dbReference type="EMBL" id="TGN10314.1"/>
    </source>
</evidence>
<proteinExistence type="predicted"/>
<dbReference type="AlphaFoldDB" id="A0A6H3NIV8"/>
<protein>
    <submittedName>
        <fullName evidence="1">Uncharacterized protein</fullName>
    </submittedName>
</protein>
<sequence length="396" mass="45570">MKDREWIVGTDPDELYLLRLGRFKSFELSKRLLKEKEEKKGLALEKELLNRKAQGLSSAIDSALNYFSVKSNSLNTKILMRYYSLLQFTIAEEVASLSNDSDLNKIQNNTSYGHGLAVYQSEGIDDNFFNKFNCYILSNGHFSKYLKHLNYTNISNISINKRISSEKEATNEGSKLISISRLFRSIPELHNMVEEIINEPPLSLNILYDSIPNFEIEQERREEYSKKIGTFAFKAPPLTSEEKISFLKILPNSKKLNIEFLNSLNLPFTNYKIGNDSYSGEEYISCQFKHSTKSHWWSYLNLYKSNYCASSLIPPIIGEITDPILINFMLLYSLSIIVRYLPALWYKITLGDLNHIGGLIEYYISVLDHVLPPLILKRITERDIHISMPGSLDAPI</sequence>
<dbReference type="Pfam" id="PF14175">
    <property type="entry name" value="YaaC"/>
    <property type="match status" value="1"/>
</dbReference>
<keyword evidence="2" id="KW-1185">Reference proteome</keyword>